<keyword evidence="3" id="KW-0963">Cytoplasm</keyword>
<keyword evidence="6" id="KW-0206">Cytoskeleton</keyword>
<dbReference type="EMBL" id="JTDE01002844">
    <property type="protein sequence ID" value="KAF7256798.1"/>
    <property type="molecule type" value="Genomic_DNA"/>
</dbReference>
<keyword evidence="10" id="KW-1185">Reference proteome</keyword>
<evidence type="ECO:0000256" key="7">
    <source>
        <dbReference type="ARBA" id="ARBA00039966"/>
    </source>
</evidence>
<accession>A0A8S9YYF0</accession>
<keyword evidence="5" id="KW-0802">TPR repeat</keyword>
<sequence>MTRFNDIYTTSCGSTASIDSLLEVVQLSLMDDLIAQADELFHNDQYEQTLDLLGRQVNTYEHPDIYWRLAQSCYYNTLSLSEKPGKLELKTRFTEMQGYVQAGLELDEENANCCTWYGICIDELAMLENVYEWLKQAPTSRMYYMKALITDPDNYTARTALGIWCFMVADMHDFIRMLQNAIFMSPPDSTYENALSHLLRSEELFPNCVLRNMLYLAKCYKALKDSEAAARYCRAVIEFQGHGYAVEEAKEEVRQILLQL</sequence>
<comment type="caution">
    <text evidence="9">The sequence shown here is derived from an EMBL/GenBank/DDBJ whole genome shotgun (WGS) entry which is preliminary data.</text>
</comment>
<dbReference type="Proteomes" id="UP000822476">
    <property type="component" value="Unassembled WGS sequence"/>
</dbReference>
<evidence type="ECO:0000256" key="3">
    <source>
        <dbReference type="ARBA" id="ARBA00022490"/>
    </source>
</evidence>
<evidence type="ECO:0000256" key="4">
    <source>
        <dbReference type="ARBA" id="ARBA00022737"/>
    </source>
</evidence>
<evidence type="ECO:0000313" key="9">
    <source>
        <dbReference type="EMBL" id="KAF7256798.1"/>
    </source>
</evidence>
<name>A0A8S9YYF0_9TREM</name>
<comment type="subunit">
    <text evidence="2">Interacts with microtubules.</text>
</comment>
<dbReference type="OrthoDB" id="512473at2759"/>
<dbReference type="SUPFAM" id="SSF48452">
    <property type="entry name" value="TPR-like"/>
    <property type="match status" value="1"/>
</dbReference>
<dbReference type="InterPro" id="IPR049039">
    <property type="entry name" value="RMD1-3_a_helical_rpt"/>
</dbReference>
<protein>
    <recommendedName>
        <fullName evidence="7">Regulator of microtubule dynamics protein 1</fullName>
    </recommendedName>
    <alternativeName>
        <fullName evidence="8">Protein FAM82B</fullName>
    </alternativeName>
</protein>
<evidence type="ECO:0000256" key="1">
    <source>
        <dbReference type="ARBA" id="ARBA00004245"/>
    </source>
</evidence>
<dbReference type="Pfam" id="PF21033">
    <property type="entry name" value="RMD1-3"/>
    <property type="match status" value="1"/>
</dbReference>
<dbReference type="GO" id="GO:0008017">
    <property type="term" value="F:microtubule binding"/>
    <property type="evidence" value="ECO:0007669"/>
    <property type="project" value="TreeGrafter"/>
</dbReference>
<organism evidence="9 10">
    <name type="scientific">Paragonimus skrjabini miyazakii</name>
    <dbReference type="NCBI Taxonomy" id="59628"/>
    <lineage>
        <taxon>Eukaryota</taxon>
        <taxon>Metazoa</taxon>
        <taxon>Spiralia</taxon>
        <taxon>Lophotrochozoa</taxon>
        <taxon>Platyhelminthes</taxon>
        <taxon>Trematoda</taxon>
        <taxon>Digenea</taxon>
        <taxon>Plagiorchiida</taxon>
        <taxon>Troglotremata</taxon>
        <taxon>Troglotrematidae</taxon>
        <taxon>Paragonimus</taxon>
    </lineage>
</organism>
<comment type="subcellular location">
    <subcellularLocation>
        <location evidence="1">Cytoplasm</location>
        <location evidence="1">Cytoskeleton</location>
    </subcellularLocation>
</comment>
<evidence type="ECO:0000256" key="6">
    <source>
        <dbReference type="ARBA" id="ARBA00023212"/>
    </source>
</evidence>
<dbReference type="GO" id="GO:0097431">
    <property type="term" value="C:mitotic spindle pole"/>
    <property type="evidence" value="ECO:0007669"/>
    <property type="project" value="TreeGrafter"/>
</dbReference>
<gene>
    <name evidence="9" type="ORF">EG68_06429</name>
</gene>
<evidence type="ECO:0000256" key="2">
    <source>
        <dbReference type="ARBA" id="ARBA00011375"/>
    </source>
</evidence>
<dbReference type="InterPro" id="IPR011990">
    <property type="entry name" value="TPR-like_helical_dom_sf"/>
</dbReference>
<dbReference type="PANTHER" id="PTHR16056:SF16">
    <property type="entry name" value="REGULATOR OF MICROTUBULE DYNAMICS PROTEIN 1"/>
    <property type="match status" value="1"/>
</dbReference>
<dbReference type="GO" id="GO:0005739">
    <property type="term" value="C:mitochondrion"/>
    <property type="evidence" value="ECO:0007669"/>
    <property type="project" value="TreeGrafter"/>
</dbReference>
<dbReference type="AlphaFoldDB" id="A0A8S9YYF0"/>
<evidence type="ECO:0000256" key="8">
    <source>
        <dbReference type="ARBA" id="ARBA00041958"/>
    </source>
</evidence>
<dbReference type="Gene3D" id="1.25.40.10">
    <property type="entry name" value="Tetratricopeptide repeat domain"/>
    <property type="match status" value="1"/>
</dbReference>
<evidence type="ECO:0000256" key="5">
    <source>
        <dbReference type="ARBA" id="ARBA00022803"/>
    </source>
</evidence>
<evidence type="ECO:0000313" key="10">
    <source>
        <dbReference type="Proteomes" id="UP000822476"/>
    </source>
</evidence>
<dbReference type="GO" id="GO:0005876">
    <property type="term" value="C:spindle microtubule"/>
    <property type="evidence" value="ECO:0007669"/>
    <property type="project" value="TreeGrafter"/>
</dbReference>
<dbReference type="PANTHER" id="PTHR16056">
    <property type="entry name" value="REGULATOR OF MICROTUBULE DYNAMICS PROTEIN"/>
    <property type="match status" value="1"/>
</dbReference>
<keyword evidence="4" id="KW-0677">Repeat</keyword>
<reference evidence="9" key="1">
    <citation type="submission" date="2019-07" db="EMBL/GenBank/DDBJ databases">
        <title>Annotation for the trematode Paragonimus miyazaki's.</title>
        <authorList>
            <person name="Choi Y.-J."/>
        </authorList>
    </citation>
    <scope>NUCLEOTIDE SEQUENCE</scope>
    <source>
        <strain evidence="9">Japan</strain>
    </source>
</reference>
<proteinExistence type="predicted"/>